<accession>A0ABW0L2I5</accession>
<feature type="transmembrane region" description="Helical" evidence="1">
    <location>
        <begin position="142"/>
        <end position="162"/>
    </location>
</feature>
<evidence type="ECO:0000313" key="3">
    <source>
        <dbReference type="Proteomes" id="UP001596050"/>
    </source>
</evidence>
<keyword evidence="3" id="KW-1185">Reference proteome</keyword>
<reference evidence="3" key="1">
    <citation type="journal article" date="2019" name="Int. J. Syst. Evol. Microbiol.">
        <title>The Global Catalogue of Microorganisms (GCM) 10K type strain sequencing project: providing services to taxonomists for standard genome sequencing and annotation.</title>
        <authorList>
            <consortium name="The Broad Institute Genomics Platform"/>
            <consortium name="The Broad Institute Genome Sequencing Center for Infectious Disease"/>
            <person name="Wu L."/>
            <person name="Ma J."/>
        </authorList>
    </citation>
    <scope>NUCLEOTIDE SEQUENCE [LARGE SCALE GENOMIC DNA]</scope>
    <source>
        <strain evidence="3">KACC 12649</strain>
    </source>
</reference>
<evidence type="ECO:0008006" key="4">
    <source>
        <dbReference type="Google" id="ProtNLM"/>
    </source>
</evidence>
<feature type="transmembrane region" description="Helical" evidence="1">
    <location>
        <begin position="70"/>
        <end position="90"/>
    </location>
</feature>
<organism evidence="2 3">
    <name type="scientific">Massilia niabensis</name>
    <dbReference type="NCBI Taxonomy" id="544910"/>
    <lineage>
        <taxon>Bacteria</taxon>
        <taxon>Pseudomonadati</taxon>
        <taxon>Pseudomonadota</taxon>
        <taxon>Betaproteobacteria</taxon>
        <taxon>Burkholderiales</taxon>
        <taxon>Oxalobacteraceae</taxon>
        <taxon>Telluria group</taxon>
        <taxon>Massilia</taxon>
    </lineage>
</organism>
<keyword evidence="1" id="KW-0812">Transmembrane</keyword>
<dbReference type="EMBL" id="JBHSMU010000009">
    <property type="protein sequence ID" value="MFC5460008.1"/>
    <property type="molecule type" value="Genomic_DNA"/>
</dbReference>
<keyword evidence="1" id="KW-0472">Membrane</keyword>
<proteinExistence type="predicted"/>
<name>A0ABW0L2I5_9BURK</name>
<protein>
    <recommendedName>
        <fullName evidence="4">DUF2214 domain-containing protein</fullName>
    </recommendedName>
</protein>
<feature type="transmembrane region" description="Helical" evidence="1">
    <location>
        <begin position="102"/>
        <end position="122"/>
    </location>
</feature>
<dbReference type="Proteomes" id="UP001596050">
    <property type="component" value="Unassembled WGS sequence"/>
</dbReference>
<comment type="caution">
    <text evidence="2">The sequence shown here is derived from an EMBL/GenBank/DDBJ whole genome shotgun (WGS) entry which is preliminary data.</text>
</comment>
<sequence length="164" mass="17372">MAGAGAPGWLAWLAGTSVSITMRTAAWAYPVVEIVHIAGFSVLVGSVVLFDLRVLGWARALPVAELGRHLLRWALASTLLVIPAGLLLFSAHPVELANNPAFLLKLGLIAAAGVNALLFHLLPYRTVAAWDRERPAPPAARLGAALSILLWLGVITCGRLLAYL</sequence>
<keyword evidence="1" id="KW-1133">Transmembrane helix</keyword>
<evidence type="ECO:0000256" key="1">
    <source>
        <dbReference type="SAM" id="Phobius"/>
    </source>
</evidence>
<dbReference type="RefSeq" id="WP_379782418.1">
    <property type="nucleotide sequence ID" value="NZ_JBHSMU010000009.1"/>
</dbReference>
<feature type="transmembrane region" description="Helical" evidence="1">
    <location>
        <begin position="38"/>
        <end position="58"/>
    </location>
</feature>
<gene>
    <name evidence="2" type="ORF">ACFPN5_09320</name>
</gene>
<evidence type="ECO:0000313" key="2">
    <source>
        <dbReference type="EMBL" id="MFC5460008.1"/>
    </source>
</evidence>